<name>A0ABR8N015_9BACL</name>
<feature type="transmembrane region" description="Helical" evidence="1">
    <location>
        <begin position="28"/>
        <end position="49"/>
    </location>
</feature>
<accession>A0ABR8N015</accession>
<evidence type="ECO:0000313" key="2">
    <source>
        <dbReference type="EMBL" id="MBD3921538.1"/>
    </source>
</evidence>
<gene>
    <name evidence="2" type="ORF">H8B09_22410</name>
</gene>
<feature type="transmembrane region" description="Helical" evidence="1">
    <location>
        <begin position="69"/>
        <end position="87"/>
    </location>
</feature>
<keyword evidence="1" id="KW-0472">Membrane</keyword>
<dbReference type="EMBL" id="JACXZA010000006">
    <property type="protein sequence ID" value="MBD3921538.1"/>
    <property type="molecule type" value="Genomic_DNA"/>
</dbReference>
<dbReference type="RefSeq" id="WP_191205835.1">
    <property type="nucleotide sequence ID" value="NZ_JACXZA010000006.1"/>
</dbReference>
<organism evidence="2 3">
    <name type="scientific">Paenibacillus terricola</name>
    <dbReference type="NCBI Taxonomy" id="2763503"/>
    <lineage>
        <taxon>Bacteria</taxon>
        <taxon>Bacillati</taxon>
        <taxon>Bacillota</taxon>
        <taxon>Bacilli</taxon>
        <taxon>Bacillales</taxon>
        <taxon>Paenibacillaceae</taxon>
        <taxon>Paenibacillus</taxon>
    </lineage>
</organism>
<comment type="caution">
    <text evidence="2">The sequence shown here is derived from an EMBL/GenBank/DDBJ whole genome shotgun (WGS) entry which is preliminary data.</text>
</comment>
<reference evidence="2 3" key="1">
    <citation type="submission" date="2020-09" db="EMBL/GenBank/DDBJ databases">
        <title>Paenibacillus sp. strain PR3 16S rRNA gene Genome sequencing and assembly.</title>
        <authorList>
            <person name="Kim J."/>
        </authorList>
    </citation>
    <scope>NUCLEOTIDE SEQUENCE [LARGE SCALE GENOMIC DNA]</scope>
    <source>
        <strain evidence="2 3">PR3</strain>
    </source>
</reference>
<evidence type="ECO:0000256" key="1">
    <source>
        <dbReference type="SAM" id="Phobius"/>
    </source>
</evidence>
<protein>
    <submittedName>
        <fullName evidence="2">Uncharacterized protein</fullName>
    </submittedName>
</protein>
<evidence type="ECO:0000313" key="3">
    <source>
        <dbReference type="Proteomes" id="UP000609346"/>
    </source>
</evidence>
<keyword evidence="1" id="KW-1133">Transmembrane helix</keyword>
<keyword evidence="3" id="KW-1185">Reference proteome</keyword>
<dbReference type="Proteomes" id="UP000609346">
    <property type="component" value="Unassembled WGS sequence"/>
</dbReference>
<keyword evidence="1" id="KW-0812">Transmembrane</keyword>
<sequence length="96" mass="10964">MNYAIIACTFLLSAYVSIRVMKSTRDQWLGMAAALVLNSVILGSSAWLLLRTDEQMRVFGIDHASRYTLIIALPVITWIHFLMLSWVRNRIGQRHG</sequence>
<proteinExistence type="predicted"/>